<gene>
    <name evidence="1" type="ORF">AVCANL283_01380</name>
</gene>
<dbReference type="InterPro" id="IPR035994">
    <property type="entry name" value="Nucleoside_phosphorylase_sf"/>
</dbReference>
<evidence type="ECO:0000313" key="1">
    <source>
        <dbReference type="EMBL" id="MBZ7986768.1"/>
    </source>
</evidence>
<sequence>MIICAGNTENYDFAKSVGVGNIQVAINLSKIILENKVKRLIFVGSMGLYTKENELFSIFEFDDANNIELSSLNNQSYTPLNSTISSKLNSSNFICKDFSLANKMYEKYSFIGENMEAFGFFSCAKYFNINAKAILIATNYCDENAHSTYLNNYKKANELLENYLENKGYL</sequence>
<dbReference type="RefSeq" id="WP_224325128.1">
    <property type="nucleotide sequence ID" value="NZ_JACGBB010000002.1"/>
</dbReference>
<dbReference type="SUPFAM" id="SSF53167">
    <property type="entry name" value="Purine and uridine phosphorylases"/>
    <property type="match status" value="1"/>
</dbReference>
<accession>A0ABS7WPT1</accession>
<evidence type="ECO:0000313" key="2">
    <source>
        <dbReference type="Proteomes" id="UP000786183"/>
    </source>
</evidence>
<keyword evidence="2" id="KW-1185">Reference proteome</keyword>
<reference evidence="1 2" key="1">
    <citation type="submission" date="2020-07" db="EMBL/GenBank/DDBJ databases">
        <title>Transfer of Campylobacter canadensis to the novel genus Avispirillum gen. nov., that also includes two novel species recovered from migratory waterfowl: Avispirillum anseris sp. nov. and Avispirillum brantae sp. nov.</title>
        <authorList>
            <person name="Miller W.G."/>
            <person name="Chapman M.H."/>
            <person name="Yee E."/>
            <person name="Inglis G.D."/>
        </authorList>
    </citation>
    <scope>NUCLEOTIDE SEQUENCE [LARGE SCALE GENOMIC DNA]</scope>
    <source>
        <strain evidence="1 2">L283</strain>
    </source>
</reference>
<dbReference type="Proteomes" id="UP000786183">
    <property type="component" value="Unassembled WGS sequence"/>
</dbReference>
<organism evidence="1 2">
    <name type="scientific">Campylobacter canadensis</name>
    <dbReference type="NCBI Taxonomy" id="449520"/>
    <lineage>
        <taxon>Bacteria</taxon>
        <taxon>Pseudomonadati</taxon>
        <taxon>Campylobacterota</taxon>
        <taxon>Epsilonproteobacteria</taxon>
        <taxon>Campylobacterales</taxon>
        <taxon>Campylobacteraceae</taxon>
        <taxon>Campylobacter</taxon>
    </lineage>
</organism>
<comment type="caution">
    <text evidence="1">The sequence shown here is derived from an EMBL/GenBank/DDBJ whole genome shotgun (WGS) entry which is preliminary data.</text>
</comment>
<proteinExistence type="predicted"/>
<dbReference type="Gene3D" id="3.40.50.1580">
    <property type="entry name" value="Nucleoside phosphorylase domain"/>
    <property type="match status" value="1"/>
</dbReference>
<protein>
    <submittedName>
        <fullName evidence="1">Purine-nucleoside phosphorylase</fullName>
    </submittedName>
</protein>
<dbReference type="EMBL" id="JACGBB010000002">
    <property type="protein sequence ID" value="MBZ7986768.1"/>
    <property type="molecule type" value="Genomic_DNA"/>
</dbReference>
<name>A0ABS7WPT1_9BACT</name>